<dbReference type="Pfam" id="PF07565">
    <property type="entry name" value="Band_3_cyto"/>
    <property type="match status" value="1"/>
</dbReference>
<dbReference type="GO" id="GO:0008509">
    <property type="term" value="F:monoatomic anion transmembrane transporter activity"/>
    <property type="evidence" value="ECO:0007669"/>
    <property type="project" value="InterPro"/>
</dbReference>
<dbReference type="GO" id="GO:0005886">
    <property type="term" value="C:plasma membrane"/>
    <property type="evidence" value="ECO:0007669"/>
    <property type="project" value="TreeGrafter"/>
</dbReference>
<proteinExistence type="predicted"/>
<feature type="non-terminal residue" evidence="2">
    <location>
        <position position="165"/>
    </location>
</feature>
<dbReference type="AlphaFoldDB" id="A0A8S3ZRC6"/>
<comment type="caution">
    <text evidence="2">The sequence shown here is derived from an EMBL/GenBank/DDBJ whole genome shotgun (WGS) entry which is preliminary data.</text>
</comment>
<dbReference type="GO" id="GO:0005452">
    <property type="term" value="F:solute:inorganic anion antiporter activity"/>
    <property type="evidence" value="ECO:0007669"/>
    <property type="project" value="InterPro"/>
</dbReference>
<evidence type="ECO:0000313" key="3">
    <source>
        <dbReference type="Proteomes" id="UP000678393"/>
    </source>
</evidence>
<name>A0A8S3ZRC6_9EUPU</name>
<dbReference type="InterPro" id="IPR013769">
    <property type="entry name" value="Band3_cytoplasmic_dom"/>
</dbReference>
<dbReference type="Proteomes" id="UP000678393">
    <property type="component" value="Unassembled WGS sequence"/>
</dbReference>
<dbReference type="InterPro" id="IPR003020">
    <property type="entry name" value="HCO3_transpt_euk"/>
</dbReference>
<dbReference type="PANTHER" id="PTHR11453">
    <property type="entry name" value="ANION EXCHANGE PROTEIN"/>
    <property type="match status" value="1"/>
</dbReference>
<dbReference type="OrthoDB" id="1735926at2759"/>
<evidence type="ECO:0000313" key="2">
    <source>
        <dbReference type="EMBL" id="CAG5130390.1"/>
    </source>
</evidence>
<feature type="domain" description="Band 3 cytoplasmic" evidence="1">
    <location>
        <begin position="18"/>
        <end position="136"/>
    </location>
</feature>
<dbReference type="FunFam" id="3.40.930.10:FF:000020">
    <property type="entry name" value="Anion exchange protein"/>
    <property type="match status" value="1"/>
</dbReference>
<keyword evidence="3" id="KW-1185">Reference proteome</keyword>
<dbReference type="GO" id="GO:0015701">
    <property type="term" value="P:bicarbonate transport"/>
    <property type="evidence" value="ECO:0007669"/>
    <property type="project" value="TreeGrafter"/>
</dbReference>
<dbReference type="GO" id="GO:0051453">
    <property type="term" value="P:regulation of intracellular pH"/>
    <property type="evidence" value="ECO:0007669"/>
    <property type="project" value="TreeGrafter"/>
</dbReference>
<dbReference type="InterPro" id="IPR016152">
    <property type="entry name" value="PTrfase/Anion_transptr"/>
</dbReference>
<dbReference type="PANTHER" id="PTHR11453:SF47">
    <property type="entry name" value="ANION EXCHANGE PROTEIN"/>
    <property type="match status" value="1"/>
</dbReference>
<evidence type="ECO:0000259" key="1">
    <source>
        <dbReference type="Pfam" id="PF07565"/>
    </source>
</evidence>
<reference evidence="2" key="1">
    <citation type="submission" date="2021-04" db="EMBL/GenBank/DDBJ databases">
        <authorList>
            <consortium name="Molecular Ecology Group"/>
        </authorList>
    </citation>
    <scope>NUCLEOTIDE SEQUENCE</scope>
</reference>
<organism evidence="2 3">
    <name type="scientific">Candidula unifasciata</name>
    <dbReference type="NCBI Taxonomy" id="100452"/>
    <lineage>
        <taxon>Eukaryota</taxon>
        <taxon>Metazoa</taxon>
        <taxon>Spiralia</taxon>
        <taxon>Lophotrochozoa</taxon>
        <taxon>Mollusca</taxon>
        <taxon>Gastropoda</taxon>
        <taxon>Heterobranchia</taxon>
        <taxon>Euthyneura</taxon>
        <taxon>Panpulmonata</taxon>
        <taxon>Eupulmonata</taxon>
        <taxon>Stylommatophora</taxon>
        <taxon>Helicina</taxon>
        <taxon>Helicoidea</taxon>
        <taxon>Geomitridae</taxon>
        <taxon>Candidula</taxon>
    </lineage>
</organism>
<dbReference type="SUPFAM" id="SSF55804">
    <property type="entry name" value="Phoshotransferase/anion transport protein"/>
    <property type="match status" value="1"/>
</dbReference>
<accession>A0A8S3ZRC6</accession>
<sequence>TDKHSDGIHIGITPVDQKKDVQDIMRRIPKGSEATTVLVGQVDFLKKPAMAFVRLAEGRMLENLTEVPLPVRFIFILLGPEKGGMDYHEVGRSLSTLMSNQQFHSVAYRAETREDLLRAINNFLDDSIVLPPGDWDHRTLLPITHMARKRALLRKQKKQQLEEKE</sequence>
<dbReference type="Gene3D" id="3.40.930.10">
    <property type="entry name" value="Mannitol-specific EII, Chain A"/>
    <property type="match status" value="1"/>
</dbReference>
<dbReference type="EMBL" id="CAJHNH020004001">
    <property type="protein sequence ID" value="CAG5130390.1"/>
    <property type="molecule type" value="Genomic_DNA"/>
</dbReference>
<feature type="non-terminal residue" evidence="2">
    <location>
        <position position="1"/>
    </location>
</feature>
<gene>
    <name evidence="2" type="ORF">CUNI_LOCUS15948</name>
</gene>
<protein>
    <recommendedName>
        <fullName evidence="1">Band 3 cytoplasmic domain-containing protein</fullName>
    </recommendedName>
</protein>